<dbReference type="Pfam" id="PF00805">
    <property type="entry name" value="Pentapeptide"/>
    <property type="match status" value="1"/>
</dbReference>
<proteinExistence type="predicted"/>
<accession>A0ABR7JU76</accession>
<dbReference type="EMBL" id="JACRWI010000001">
    <property type="protein sequence ID" value="MBC6000387.1"/>
    <property type="molecule type" value="Genomic_DNA"/>
</dbReference>
<keyword evidence="2" id="KW-1185">Reference proteome</keyword>
<evidence type="ECO:0000313" key="1">
    <source>
        <dbReference type="EMBL" id="MBC6000387.1"/>
    </source>
</evidence>
<organism evidence="1 2">
    <name type="scientific">Veillonella hominis</name>
    <dbReference type="NCBI Taxonomy" id="2764330"/>
    <lineage>
        <taxon>Bacteria</taxon>
        <taxon>Bacillati</taxon>
        <taxon>Bacillota</taxon>
        <taxon>Negativicutes</taxon>
        <taxon>Veillonellales</taxon>
        <taxon>Veillonellaceae</taxon>
        <taxon>Veillonella</taxon>
    </lineage>
</organism>
<dbReference type="SUPFAM" id="SSF141571">
    <property type="entry name" value="Pentapeptide repeat-like"/>
    <property type="match status" value="1"/>
</dbReference>
<reference evidence="1 2" key="1">
    <citation type="submission" date="2020-08" db="EMBL/GenBank/DDBJ databases">
        <authorList>
            <person name="Liu C."/>
            <person name="Sun Q."/>
        </authorList>
    </citation>
    <scope>NUCLEOTIDE SEQUENCE [LARGE SCALE GENOMIC DNA]</scope>
    <source>
        <strain evidence="1 2">NSJ-78</strain>
    </source>
</reference>
<sequence length="62" mass="7310">MYRAGHMTKCFMRTARLINVDFMFVNLKNTSFKSSRFCKVVFNGCNLKDVDFHHVCVKVLIF</sequence>
<dbReference type="InterPro" id="IPR001646">
    <property type="entry name" value="5peptide_repeat"/>
</dbReference>
<dbReference type="Gene3D" id="2.160.20.80">
    <property type="entry name" value="E3 ubiquitin-protein ligase SopA"/>
    <property type="match status" value="1"/>
</dbReference>
<name>A0ABR7JU76_9FIRM</name>
<comment type="caution">
    <text evidence="1">The sequence shown here is derived from an EMBL/GenBank/DDBJ whole genome shotgun (WGS) entry which is preliminary data.</text>
</comment>
<dbReference type="Proteomes" id="UP000640363">
    <property type="component" value="Unassembled WGS sequence"/>
</dbReference>
<evidence type="ECO:0000313" key="2">
    <source>
        <dbReference type="Proteomes" id="UP000640363"/>
    </source>
</evidence>
<gene>
    <name evidence="1" type="ORF">H8892_00180</name>
</gene>
<protein>
    <submittedName>
        <fullName evidence="1">Pentapeptide repeat-containing protein</fullName>
    </submittedName>
</protein>